<dbReference type="Gene3D" id="3.30.70.270">
    <property type="match status" value="1"/>
</dbReference>
<dbReference type="SUPFAM" id="SSF49854">
    <property type="entry name" value="Spermadhesin, CUB domain"/>
    <property type="match status" value="4"/>
</dbReference>
<dbReference type="PANTHER" id="PTHR24251:SF37">
    <property type="entry name" value="CUB DOMAIN-CONTAINING PROTEIN"/>
    <property type="match status" value="1"/>
</dbReference>
<evidence type="ECO:0000259" key="5">
    <source>
        <dbReference type="PROSITE" id="PS01180"/>
    </source>
</evidence>
<keyword evidence="1" id="KW-0677">Repeat</keyword>
<dbReference type="InterPro" id="IPR043128">
    <property type="entry name" value="Rev_trsase/Diguanyl_cyclase"/>
</dbReference>
<protein>
    <submittedName>
        <fullName evidence="6">Tolloid-like protein 2</fullName>
    </submittedName>
</protein>
<sequence>MDIILQGLEHVVAIQDDILITGKDDEQHTQNLNTVLSRLDSYGMRLQLNKCKFMQSNYGNITGNQGYRVELTIPDYNLEACDAACQSCDYLEVQDRFSDDSRAGQLCGTPRKTDLKFYSLHKSLRVVFVSDAGGYAPCTKKSRDLFRQCWRANKSVATGNNGCLVRRPKLILLGDDSRVVSRMVVNKTFLSEELPVCPKDPISLHGSGKLSSTDYPVVNRGFEAAYSVASTETRMGSTPGSTSVPKPTSVFFFIVHHATCNPCASPQVISGSSGLFTSFNFPNETAADSTCFWNITVPAGFVLKITFHRFSLSPADSHTDCRDAEGAHFFISNVASTQQSRDPFELCGQAIPNPVYTSTNSIQVRLKTVIQHGVVGFNASYEAITPDVLCPAMANLTDASGVITSPFYPRFYPNDQNCIWEIIASNGKRLKLEIEKTMDIPNCRSCSCDYLDIQHGFDSTGNPSGKKCGPLTTNLTYYSLQDRFRVQFSSDSSSEFQHRGFRAVYTQLDINPRNCPKAAIPFTASNGKFSSPGYPGVVPPGLDLAHNQACTWKITVAAGKRVKLNFTSLNFGNCSTPCSPSEEKTQCTHLDIYDGDSKSSSKLGRFCPGSAKEVKVSSGNQVFVEFESGFANNRGTGFEVQYSETLDDPSPTIATPTTATPTTATTTAGATKTGALLTLTIFALAASLY</sequence>
<dbReference type="CDD" id="cd00041">
    <property type="entry name" value="CUB"/>
    <property type="match status" value="4"/>
</dbReference>
<accession>A0A2B4SWQ8</accession>
<name>A0A2B4SWQ8_STYPI</name>
<evidence type="ECO:0000313" key="7">
    <source>
        <dbReference type="Proteomes" id="UP000225706"/>
    </source>
</evidence>
<dbReference type="InterPro" id="IPR000477">
    <property type="entry name" value="RT_dom"/>
</dbReference>
<feature type="domain" description="CUB" evidence="5">
    <location>
        <begin position="515"/>
        <end position="645"/>
    </location>
</feature>
<dbReference type="Pfam" id="PF00431">
    <property type="entry name" value="CUB"/>
    <property type="match status" value="4"/>
</dbReference>
<dbReference type="Gene3D" id="2.60.120.290">
    <property type="entry name" value="Spermadhesin, CUB domain"/>
    <property type="match status" value="4"/>
</dbReference>
<dbReference type="Pfam" id="PF00078">
    <property type="entry name" value="RVT_1"/>
    <property type="match status" value="1"/>
</dbReference>
<dbReference type="Proteomes" id="UP000225706">
    <property type="component" value="Unassembled WGS sequence"/>
</dbReference>
<dbReference type="PANTHER" id="PTHR24251">
    <property type="entry name" value="OVOCHYMASE-RELATED"/>
    <property type="match status" value="1"/>
</dbReference>
<keyword evidence="2" id="KW-1015">Disulfide bond</keyword>
<feature type="domain" description="CUB" evidence="5">
    <location>
        <begin position="390"/>
        <end position="508"/>
    </location>
</feature>
<dbReference type="EMBL" id="LSMT01000005">
    <property type="protein sequence ID" value="PFX34331.1"/>
    <property type="molecule type" value="Genomic_DNA"/>
</dbReference>
<dbReference type="SMART" id="SM00042">
    <property type="entry name" value="CUB"/>
    <property type="match status" value="3"/>
</dbReference>
<dbReference type="OrthoDB" id="5980118at2759"/>
<evidence type="ECO:0000256" key="4">
    <source>
        <dbReference type="SAM" id="MobiDB-lite"/>
    </source>
</evidence>
<dbReference type="AlphaFoldDB" id="A0A2B4SWQ8"/>
<feature type="domain" description="CUB" evidence="5">
    <location>
        <begin position="263"/>
        <end position="384"/>
    </location>
</feature>
<comment type="caution">
    <text evidence="6">The sequence shown here is derived from an EMBL/GenBank/DDBJ whole genome shotgun (WGS) entry which is preliminary data.</text>
</comment>
<feature type="compositionally biased region" description="Low complexity" evidence="4">
    <location>
        <begin position="651"/>
        <end position="665"/>
    </location>
</feature>
<evidence type="ECO:0000313" key="6">
    <source>
        <dbReference type="EMBL" id="PFX34331.1"/>
    </source>
</evidence>
<reference evidence="7" key="1">
    <citation type="journal article" date="2017" name="bioRxiv">
        <title>Comparative analysis of the genomes of Stylophora pistillata and Acropora digitifera provides evidence for extensive differences between species of corals.</title>
        <authorList>
            <person name="Voolstra C.R."/>
            <person name="Li Y."/>
            <person name="Liew Y.J."/>
            <person name="Baumgarten S."/>
            <person name="Zoccola D."/>
            <person name="Flot J.-F."/>
            <person name="Tambutte S."/>
            <person name="Allemand D."/>
            <person name="Aranda M."/>
        </authorList>
    </citation>
    <scope>NUCLEOTIDE SEQUENCE [LARGE SCALE GENOMIC DNA]</scope>
</reference>
<evidence type="ECO:0000256" key="2">
    <source>
        <dbReference type="ARBA" id="ARBA00023157"/>
    </source>
</evidence>
<gene>
    <name evidence="6" type="primary">tll2</name>
    <name evidence="6" type="ORF">AWC38_SpisGene744</name>
</gene>
<dbReference type="InterPro" id="IPR000859">
    <property type="entry name" value="CUB_dom"/>
</dbReference>
<keyword evidence="7" id="KW-1185">Reference proteome</keyword>
<comment type="caution">
    <text evidence="3">Lacks conserved residue(s) required for the propagation of feature annotation.</text>
</comment>
<dbReference type="SUPFAM" id="SSF56672">
    <property type="entry name" value="DNA/RNA polymerases"/>
    <property type="match status" value="1"/>
</dbReference>
<evidence type="ECO:0000256" key="3">
    <source>
        <dbReference type="PROSITE-ProRule" id="PRU00059"/>
    </source>
</evidence>
<proteinExistence type="predicted"/>
<feature type="region of interest" description="Disordered" evidence="4">
    <location>
        <begin position="645"/>
        <end position="665"/>
    </location>
</feature>
<dbReference type="InterPro" id="IPR035914">
    <property type="entry name" value="Sperma_CUB_dom_sf"/>
</dbReference>
<organism evidence="6 7">
    <name type="scientific">Stylophora pistillata</name>
    <name type="common">Smooth cauliflower coral</name>
    <dbReference type="NCBI Taxonomy" id="50429"/>
    <lineage>
        <taxon>Eukaryota</taxon>
        <taxon>Metazoa</taxon>
        <taxon>Cnidaria</taxon>
        <taxon>Anthozoa</taxon>
        <taxon>Hexacorallia</taxon>
        <taxon>Scleractinia</taxon>
        <taxon>Astrocoeniina</taxon>
        <taxon>Pocilloporidae</taxon>
        <taxon>Stylophora</taxon>
    </lineage>
</organism>
<evidence type="ECO:0000256" key="1">
    <source>
        <dbReference type="ARBA" id="ARBA00022737"/>
    </source>
</evidence>
<dbReference type="InterPro" id="IPR043502">
    <property type="entry name" value="DNA/RNA_pol_sf"/>
</dbReference>
<dbReference type="PROSITE" id="PS01180">
    <property type="entry name" value="CUB"/>
    <property type="match status" value="3"/>
</dbReference>